<dbReference type="InterPro" id="IPR013783">
    <property type="entry name" value="Ig-like_fold"/>
</dbReference>
<feature type="non-terminal residue" evidence="4">
    <location>
        <position position="1"/>
    </location>
</feature>
<evidence type="ECO:0000259" key="3">
    <source>
        <dbReference type="PROSITE" id="PS50853"/>
    </source>
</evidence>
<protein>
    <submittedName>
        <fullName evidence="4">PTPRJ phosphatase</fullName>
    </submittedName>
</protein>
<name>A0A7L1G7X9_9PICI</name>
<dbReference type="InterPro" id="IPR050991">
    <property type="entry name" value="ECM_Regulatory_Proteins"/>
</dbReference>
<feature type="domain" description="Fibronectin type-III" evidence="3">
    <location>
        <begin position="6"/>
        <end position="94"/>
    </location>
</feature>
<feature type="non-terminal residue" evidence="4">
    <location>
        <position position="358"/>
    </location>
</feature>
<dbReference type="PANTHER" id="PTHR46708">
    <property type="entry name" value="TENASCIN"/>
    <property type="match status" value="1"/>
</dbReference>
<comment type="similarity">
    <text evidence="2">Belongs to the protein-tyrosine phosphatase family. Receptor class 3 subfamily.</text>
</comment>
<evidence type="ECO:0000313" key="5">
    <source>
        <dbReference type="Proteomes" id="UP000557230"/>
    </source>
</evidence>
<feature type="domain" description="Fibronectin type-III" evidence="3">
    <location>
        <begin position="273"/>
        <end position="358"/>
    </location>
</feature>
<dbReference type="InterPro" id="IPR036116">
    <property type="entry name" value="FN3_sf"/>
</dbReference>
<evidence type="ECO:0000256" key="2">
    <source>
        <dbReference type="ARBA" id="ARBA00025789"/>
    </source>
</evidence>
<accession>A0A7L1G7X9</accession>
<sequence length="358" mass="39319">FTGPNPVQDLKAEYVGETSVNLTWTVTDNSTSSYTYRIEVVNGSSHRNLTFSAPEAEITELVPGTLYTFTVFAVASDGQTEGEGVPIELYTRPNPVQDLQAEYVGETSVNLTWTVTDTSTSSYTYRIEVVNGSSHRNLTFSAPEAVITELVPGKLYTFRVIAGVNDSQTEGEGVSIELYTRPSPVQDLKAEYVGETSVNLTWTVTDTNSSSYTYRIEVVNGSSHRNLTFSDPEAEITELLPGTLYTFTVFVGVNNSQTEGEGVSIELYTEPNPVQDLQAEYVGETSVNLTWTVTDANASSYMYRIEVVSGSSHRNLTFSDPGAEITELVPGTLYTFTVFARVTDSQTEWEGVPIELYT</sequence>
<dbReference type="AlphaFoldDB" id="A0A7L1G7X9"/>
<dbReference type="Proteomes" id="UP000557230">
    <property type="component" value="Unassembled WGS sequence"/>
</dbReference>
<feature type="domain" description="Fibronectin type-III" evidence="3">
    <location>
        <begin position="184"/>
        <end position="272"/>
    </location>
</feature>
<keyword evidence="5" id="KW-1185">Reference proteome</keyword>
<dbReference type="Pfam" id="PF00041">
    <property type="entry name" value="fn3"/>
    <property type="match status" value="4"/>
</dbReference>
<dbReference type="PANTHER" id="PTHR46708:SF11">
    <property type="entry name" value="RECEPTOR-TYPE TYROSINE-PROTEIN PHOSPHATASE ETA-LIKE"/>
    <property type="match status" value="1"/>
</dbReference>
<dbReference type="Gene3D" id="2.60.40.10">
    <property type="entry name" value="Immunoglobulins"/>
    <property type="match status" value="4"/>
</dbReference>
<keyword evidence="1" id="KW-0677">Repeat</keyword>
<reference evidence="4 5" key="1">
    <citation type="submission" date="2019-09" db="EMBL/GenBank/DDBJ databases">
        <title>Bird 10,000 Genomes (B10K) Project - Family phase.</title>
        <authorList>
            <person name="Zhang G."/>
        </authorList>
    </citation>
    <scope>NUCLEOTIDE SEQUENCE [LARGE SCALE GENOMIC DNA]</scope>
    <source>
        <strain evidence="4">B10K-DU-001-78</strain>
        <tissue evidence="4">Muscle</tissue>
    </source>
</reference>
<dbReference type="InterPro" id="IPR003961">
    <property type="entry name" value="FN3_dom"/>
</dbReference>
<dbReference type="SMART" id="SM00060">
    <property type="entry name" value="FN3"/>
    <property type="match status" value="4"/>
</dbReference>
<proteinExistence type="inferred from homology"/>
<dbReference type="EMBL" id="VXBD01003401">
    <property type="protein sequence ID" value="NXN09139.1"/>
    <property type="molecule type" value="Genomic_DNA"/>
</dbReference>
<dbReference type="FunFam" id="2.60.40.10:FF:000362">
    <property type="entry name" value="Receptor-type tyrosine-protein phosphatase eta"/>
    <property type="match status" value="4"/>
</dbReference>
<evidence type="ECO:0000256" key="1">
    <source>
        <dbReference type="ARBA" id="ARBA00022737"/>
    </source>
</evidence>
<dbReference type="CDD" id="cd00063">
    <property type="entry name" value="FN3"/>
    <property type="match status" value="4"/>
</dbReference>
<gene>
    <name evidence="4" type="primary">Ptprj</name>
    <name evidence="4" type="ORF">INDMAC_R00102</name>
</gene>
<organism evidence="4 5">
    <name type="scientific">Indicator maculatus</name>
    <name type="common">spotted honeyguide</name>
    <dbReference type="NCBI Taxonomy" id="545262"/>
    <lineage>
        <taxon>Eukaryota</taxon>
        <taxon>Metazoa</taxon>
        <taxon>Chordata</taxon>
        <taxon>Craniata</taxon>
        <taxon>Vertebrata</taxon>
        <taxon>Euteleostomi</taxon>
        <taxon>Archelosauria</taxon>
        <taxon>Archosauria</taxon>
        <taxon>Dinosauria</taxon>
        <taxon>Saurischia</taxon>
        <taxon>Theropoda</taxon>
        <taxon>Coelurosauria</taxon>
        <taxon>Aves</taxon>
        <taxon>Neognathae</taxon>
        <taxon>Neoaves</taxon>
        <taxon>Telluraves</taxon>
        <taxon>Coraciimorphae</taxon>
        <taxon>Piciformes</taxon>
        <taxon>Indicatoridae</taxon>
        <taxon>Indicator</taxon>
    </lineage>
</organism>
<dbReference type="SUPFAM" id="SSF49265">
    <property type="entry name" value="Fibronectin type III"/>
    <property type="match status" value="2"/>
</dbReference>
<evidence type="ECO:0000313" key="4">
    <source>
        <dbReference type="EMBL" id="NXN09139.1"/>
    </source>
</evidence>
<feature type="domain" description="Fibronectin type-III" evidence="3">
    <location>
        <begin position="95"/>
        <end position="183"/>
    </location>
</feature>
<dbReference type="OrthoDB" id="10253954at2759"/>
<dbReference type="PROSITE" id="PS50853">
    <property type="entry name" value="FN3"/>
    <property type="match status" value="4"/>
</dbReference>
<comment type="caution">
    <text evidence="4">The sequence shown here is derived from an EMBL/GenBank/DDBJ whole genome shotgun (WGS) entry which is preliminary data.</text>
</comment>